<comment type="caution">
    <text evidence="1">The sequence shown here is derived from an EMBL/GenBank/DDBJ whole genome shotgun (WGS) entry which is preliminary data.</text>
</comment>
<dbReference type="RefSeq" id="WP_191039437.1">
    <property type="nucleotide sequence ID" value="NZ_JACXAA010000004.1"/>
</dbReference>
<name>A0A927GDQ2_9BACT</name>
<gene>
    <name evidence="1" type="ORF">IC230_12870</name>
</gene>
<dbReference type="AlphaFoldDB" id="A0A927GDQ2"/>
<evidence type="ECO:0000313" key="1">
    <source>
        <dbReference type="EMBL" id="MBD2753790.1"/>
    </source>
</evidence>
<dbReference type="Gene3D" id="3.30.1930.10">
    <property type="entry name" value="capsid protein of prophage domain"/>
    <property type="match status" value="1"/>
</dbReference>
<proteinExistence type="predicted"/>
<organism evidence="1 2">
    <name type="scientific">Spirosoma validum</name>
    <dbReference type="NCBI Taxonomy" id="2771355"/>
    <lineage>
        <taxon>Bacteria</taxon>
        <taxon>Pseudomonadati</taxon>
        <taxon>Bacteroidota</taxon>
        <taxon>Cytophagia</taxon>
        <taxon>Cytophagales</taxon>
        <taxon>Cytophagaceae</taxon>
        <taxon>Spirosoma</taxon>
    </lineage>
</organism>
<reference evidence="1" key="1">
    <citation type="submission" date="2020-09" db="EMBL/GenBank/DDBJ databases">
        <authorList>
            <person name="Kim M.K."/>
        </authorList>
    </citation>
    <scope>NUCLEOTIDE SEQUENCE</scope>
    <source>
        <strain evidence="1">BT704</strain>
    </source>
</reference>
<evidence type="ECO:0000313" key="2">
    <source>
        <dbReference type="Proteomes" id="UP000653797"/>
    </source>
</evidence>
<dbReference type="InterPro" id="IPR005564">
    <property type="entry name" value="Major_capsid_GpE"/>
</dbReference>
<dbReference type="Pfam" id="PF03864">
    <property type="entry name" value="Phage_cap_E"/>
    <property type="match status" value="1"/>
</dbReference>
<dbReference type="Gene3D" id="3.15.30.10">
    <property type="entry name" value="putative capsid protein of prophage domain like"/>
    <property type="match status" value="1"/>
</dbReference>
<sequence length="365" mass="40872">MSKLSSIFGVYASRLQIVIDTSLGRFDPFWYTQYFDMGTTQNTLTFESVIGRQRIEAAASIVNRESSSPVRSRQGVEKVTGELPAIKEKMRMSETNYRDFLMMQNMTNIDNDTRLQQLMDFLFGDVRIVGNSAHKRLDIMALEAVSTGKISLTTTNNPDGLIYDQSVDLLMPDSNRVNATTTWATAASAKPLDDIETIVVTNRRIGRRFAKMLMTYELFYKMKATAQVKDTMNTFYYGPKAAGASPQAVTTLERINEYLTSQSFPIIELVDEAIGIEKDGVITTYNAFNVNNVSFVPAGKLGTIKNAWAIEQIQKVEKVSYGTFNKALISKWQENDPFSEWTNVELNAMPSLDAIDGIVILTAVL</sequence>
<protein>
    <submittedName>
        <fullName evidence="1">Major capsid protein</fullName>
    </submittedName>
</protein>
<dbReference type="EMBL" id="JACXAA010000004">
    <property type="protein sequence ID" value="MBD2753790.1"/>
    <property type="molecule type" value="Genomic_DNA"/>
</dbReference>
<accession>A0A927GDQ2</accession>
<dbReference type="Proteomes" id="UP000653797">
    <property type="component" value="Unassembled WGS sequence"/>
</dbReference>
<keyword evidence="2" id="KW-1185">Reference proteome</keyword>